<name>A0A1E7FHZ3_9STRA</name>
<dbReference type="Proteomes" id="UP000095751">
    <property type="component" value="Unassembled WGS sequence"/>
</dbReference>
<dbReference type="EMBL" id="KV784357">
    <property type="protein sequence ID" value="OEU17744.1"/>
    <property type="molecule type" value="Genomic_DNA"/>
</dbReference>
<evidence type="ECO:0000313" key="1">
    <source>
        <dbReference type="EMBL" id="OEU17744.1"/>
    </source>
</evidence>
<accession>A0A1E7FHZ3</accession>
<protein>
    <recommendedName>
        <fullName evidence="3">FAD/NAD(P)-binding domain-containing protein</fullName>
    </recommendedName>
</protein>
<proteinExistence type="predicted"/>
<dbReference type="KEGG" id="fcy:FRACYDRAFT_238169"/>
<sequence length="760" mass="86639">MPSCRELEGTTEVSTEKFLDIMPSCRELEGTTEVSAEKFLDLFLDAYKETVNEVVNLQTSVWNCIPSYIHFEDSKAEGICDYIKSNIPTFERRRATAEANNISTKFVSTATTTTTTNESSIELLEDGFQFDNEDDIDRYFSQLAKSCSQVIVDDTDDSEIDRFETECFDFLHSLTYDPRCTTRFDSRTQCSNVESTTTALIRTPREIIEEHFLSTDASLNIIIQGAGPVGLMLANALTMLQQRHTHQHEQENKIPPIRVLLLDTRADAPGRKSPYTRNWQANLDLRHFNHGITDPRLAKVFASLTEFNPEFNLEDNDIDETPGFTLPTNIIETLLLLSNRDNDGIKFLFGINPLDLVDDLRDIPNLVLVDATGHRIEPLKRGAACDDDNHDDDHNEVVSSKISTNNDDHSVIYNFRPPAHEPFPWERDAWETNNSNITDFYELGTFGFDFTEDYEFLEEHGHGLHIARSNDILYPIDKETGAPISVSWLDIHGASKFKRELRIDEDDNLFSYLYPDNGDFCEYCLPRVRDNLANRRKELYYCEEFCRTGYFSSSMSLIREDVRSLIYEGRFNKTFAYYSDEGWFPTLGWSFNPSKILKSLTQEILRDHGYSDNPAGMPVRDFYPALQHTIDTDNKLQKAIPEKDLKIVEVLRRISVSDTGGENWPTITLSTQQPFIYTEGIKKKKKLNECVSDNSCNLGDYLDGSQMIRIGDSFTTGDGLKGSGLYNHATMVGIFMDVILNKLKKLASKENTAPSNIAQE</sequence>
<evidence type="ECO:0000313" key="2">
    <source>
        <dbReference type="Proteomes" id="UP000095751"/>
    </source>
</evidence>
<gene>
    <name evidence="1" type="ORF">FRACYDRAFT_238169</name>
</gene>
<evidence type="ECO:0008006" key="3">
    <source>
        <dbReference type="Google" id="ProtNLM"/>
    </source>
</evidence>
<dbReference type="AlphaFoldDB" id="A0A1E7FHZ3"/>
<dbReference type="InParanoid" id="A0A1E7FHZ3"/>
<organism evidence="1 2">
    <name type="scientific">Fragilariopsis cylindrus CCMP1102</name>
    <dbReference type="NCBI Taxonomy" id="635003"/>
    <lineage>
        <taxon>Eukaryota</taxon>
        <taxon>Sar</taxon>
        <taxon>Stramenopiles</taxon>
        <taxon>Ochrophyta</taxon>
        <taxon>Bacillariophyta</taxon>
        <taxon>Bacillariophyceae</taxon>
        <taxon>Bacillariophycidae</taxon>
        <taxon>Bacillariales</taxon>
        <taxon>Bacillariaceae</taxon>
        <taxon>Fragilariopsis</taxon>
    </lineage>
</organism>
<reference evidence="1 2" key="1">
    <citation type="submission" date="2016-09" db="EMBL/GenBank/DDBJ databases">
        <title>Extensive genetic diversity and differential bi-allelic expression allows diatom success in the polar Southern Ocean.</title>
        <authorList>
            <consortium name="DOE Joint Genome Institute"/>
            <person name="Mock T."/>
            <person name="Otillar R.P."/>
            <person name="Strauss J."/>
            <person name="Dupont C."/>
            <person name="Frickenhaus S."/>
            <person name="Maumus F."/>
            <person name="Mcmullan M."/>
            <person name="Sanges R."/>
            <person name="Schmutz J."/>
            <person name="Toseland A."/>
            <person name="Valas R."/>
            <person name="Veluchamy A."/>
            <person name="Ward B.J."/>
            <person name="Allen A."/>
            <person name="Barry K."/>
            <person name="Falciatore A."/>
            <person name="Ferrante M."/>
            <person name="Fortunato A.E."/>
            <person name="Gloeckner G."/>
            <person name="Gruber A."/>
            <person name="Hipkin R."/>
            <person name="Janech M."/>
            <person name="Kroth P."/>
            <person name="Leese F."/>
            <person name="Lindquist E."/>
            <person name="Lyon B.R."/>
            <person name="Martin J."/>
            <person name="Mayer C."/>
            <person name="Parker M."/>
            <person name="Quesneville H."/>
            <person name="Raymond J."/>
            <person name="Uhlig C."/>
            <person name="Valentin K.U."/>
            <person name="Worden A.Z."/>
            <person name="Armbrust E.V."/>
            <person name="Bowler C."/>
            <person name="Green B."/>
            <person name="Moulton V."/>
            <person name="Van Oosterhout C."/>
            <person name="Grigoriev I."/>
        </authorList>
    </citation>
    <scope>NUCLEOTIDE SEQUENCE [LARGE SCALE GENOMIC DNA]</scope>
    <source>
        <strain evidence="1 2">CCMP1102</strain>
    </source>
</reference>
<keyword evidence="2" id="KW-1185">Reference proteome</keyword>
<dbReference type="OrthoDB" id="55702at2759"/>